<dbReference type="Gene3D" id="3.80.10.10">
    <property type="entry name" value="Ribonuclease Inhibitor"/>
    <property type="match status" value="1"/>
</dbReference>
<dbReference type="SUPFAM" id="SSF50978">
    <property type="entry name" value="WD40 repeat-like"/>
    <property type="match status" value="1"/>
</dbReference>
<proteinExistence type="predicted"/>
<dbReference type="SUPFAM" id="SSF48403">
    <property type="entry name" value="Ankyrin repeat"/>
    <property type="match status" value="1"/>
</dbReference>
<dbReference type="PANTHER" id="PTHR45756">
    <property type="entry name" value="PALMITOYLTRANSFERASE"/>
    <property type="match status" value="1"/>
</dbReference>
<dbReference type="InterPro" id="IPR003591">
    <property type="entry name" value="Leu-rich_rpt_typical-subtyp"/>
</dbReference>
<feature type="repeat" description="ANK" evidence="13">
    <location>
        <begin position="74"/>
        <end position="106"/>
    </location>
</feature>
<dbReference type="Pfam" id="PF16095">
    <property type="entry name" value="COR-A"/>
    <property type="match status" value="1"/>
</dbReference>
<evidence type="ECO:0000256" key="5">
    <source>
        <dbReference type="ARBA" id="ARBA00022679"/>
    </source>
</evidence>
<dbReference type="EC" id="2.7.11.1" evidence="2"/>
<name>A0ABM4CBZ6_HYDVU</name>
<dbReference type="PRINTS" id="PR00449">
    <property type="entry name" value="RASTRNSFRMNG"/>
</dbReference>
<keyword evidence="16" id="KW-1185">Reference proteome</keyword>
<evidence type="ECO:0000256" key="10">
    <source>
        <dbReference type="ARBA" id="ARBA00023134"/>
    </source>
</evidence>
<dbReference type="InterPro" id="IPR053215">
    <property type="entry name" value="TKL_Ser/Thr_kinase"/>
</dbReference>
<evidence type="ECO:0000256" key="7">
    <source>
        <dbReference type="ARBA" id="ARBA00022741"/>
    </source>
</evidence>
<dbReference type="Gene3D" id="3.30.70.1390">
    <property type="entry name" value="ROC domain from the Parkinson's disease-associated leucine-rich repeat kinase 2"/>
    <property type="match status" value="1"/>
</dbReference>
<feature type="domain" description="Roc" evidence="15">
    <location>
        <begin position="493"/>
        <end position="685"/>
    </location>
</feature>
<evidence type="ECO:0000259" key="15">
    <source>
        <dbReference type="PROSITE" id="PS51424"/>
    </source>
</evidence>
<dbReference type="RefSeq" id="XP_065659199.1">
    <property type="nucleotide sequence ID" value="XM_065803127.1"/>
</dbReference>
<protein>
    <recommendedName>
        <fullName evidence="2">non-specific serine/threonine protein kinase</fullName>
        <ecNumber evidence="2">2.7.11.1</ecNumber>
    </recommendedName>
</protein>
<dbReference type="PROSITE" id="PS51424">
    <property type="entry name" value="ROC"/>
    <property type="match status" value="1"/>
</dbReference>
<evidence type="ECO:0000256" key="1">
    <source>
        <dbReference type="ARBA" id="ARBA00001946"/>
    </source>
</evidence>
<dbReference type="Pfam" id="PF25497">
    <property type="entry name" value="COR-B"/>
    <property type="match status" value="1"/>
</dbReference>
<dbReference type="InterPro" id="IPR008271">
    <property type="entry name" value="Ser/Thr_kinase_AS"/>
</dbReference>
<dbReference type="InterPro" id="IPR001611">
    <property type="entry name" value="Leu-rich_rpt"/>
</dbReference>
<dbReference type="Gene3D" id="1.10.10.10">
    <property type="entry name" value="Winged helix-like DNA-binding domain superfamily/Winged helix DNA-binding domain"/>
    <property type="match status" value="1"/>
</dbReference>
<dbReference type="InterPro" id="IPR002110">
    <property type="entry name" value="Ankyrin_rpt"/>
</dbReference>
<dbReference type="Pfam" id="PF00069">
    <property type="entry name" value="Pkinase"/>
    <property type="match status" value="1"/>
</dbReference>
<dbReference type="Gene3D" id="3.40.50.300">
    <property type="entry name" value="P-loop containing nucleotide triphosphate hydrolases"/>
    <property type="match status" value="1"/>
</dbReference>
<evidence type="ECO:0000313" key="16">
    <source>
        <dbReference type="Proteomes" id="UP001652625"/>
    </source>
</evidence>
<comment type="catalytic activity">
    <reaction evidence="12">
        <text>L-seryl-[protein] + ATP = O-phospho-L-seryl-[protein] + ADP + H(+)</text>
        <dbReference type="Rhea" id="RHEA:17989"/>
        <dbReference type="Rhea" id="RHEA-COMP:9863"/>
        <dbReference type="Rhea" id="RHEA-COMP:11604"/>
        <dbReference type="ChEBI" id="CHEBI:15378"/>
        <dbReference type="ChEBI" id="CHEBI:29999"/>
        <dbReference type="ChEBI" id="CHEBI:30616"/>
        <dbReference type="ChEBI" id="CHEBI:83421"/>
        <dbReference type="ChEBI" id="CHEBI:456216"/>
        <dbReference type="EC" id="2.7.11.1"/>
    </reaction>
</comment>
<keyword evidence="9" id="KW-0067">ATP-binding</keyword>
<keyword evidence="7" id="KW-0547">Nucleotide-binding</keyword>
<dbReference type="Gene3D" id="1.25.40.20">
    <property type="entry name" value="Ankyrin repeat-containing domain"/>
    <property type="match status" value="1"/>
</dbReference>
<evidence type="ECO:0000256" key="12">
    <source>
        <dbReference type="ARBA" id="ARBA00048679"/>
    </source>
</evidence>
<dbReference type="InterPro" id="IPR027417">
    <property type="entry name" value="P-loop_NTPase"/>
</dbReference>
<organism evidence="16 17">
    <name type="scientific">Hydra vulgaris</name>
    <name type="common">Hydra</name>
    <name type="synonym">Hydra attenuata</name>
    <dbReference type="NCBI Taxonomy" id="6087"/>
    <lineage>
        <taxon>Eukaryota</taxon>
        <taxon>Metazoa</taxon>
        <taxon>Cnidaria</taxon>
        <taxon>Hydrozoa</taxon>
        <taxon>Hydroidolina</taxon>
        <taxon>Anthoathecata</taxon>
        <taxon>Aplanulata</taxon>
        <taxon>Hydridae</taxon>
        <taxon>Hydra</taxon>
    </lineage>
</organism>
<dbReference type="PANTHER" id="PTHR45756:SF1">
    <property type="entry name" value="PROTEIN KINASE DOMAIN CONTAINING PROTEIN"/>
    <property type="match status" value="1"/>
</dbReference>
<reference evidence="17" key="1">
    <citation type="submission" date="2025-08" db="UniProtKB">
        <authorList>
            <consortium name="RefSeq"/>
        </authorList>
    </citation>
    <scope>IDENTIFICATION</scope>
</reference>
<dbReference type="InterPro" id="IPR011009">
    <property type="entry name" value="Kinase-like_dom_sf"/>
</dbReference>
<dbReference type="InterPro" id="IPR057263">
    <property type="entry name" value="COR-B"/>
</dbReference>
<dbReference type="PROSITE" id="PS50297">
    <property type="entry name" value="ANK_REP_REGION"/>
    <property type="match status" value="2"/>
</dbReference>
<dbReference type="SMART" id="SM00364">
    <property type="entry name" value="LRR_BAC"/>
    <property type="match status" value="2"/>
</dbReference>
<evidence type="ECO:0000256" key="13">
    <source>
        <dbReference type="PROSITE-ProRule" id="PRU00023"/>
    </source>
</evidence>
<dbReference type="InterPro" id="IPR000719">
    <property type="entry name" value="Prot_kinase_dom"/>
</dbReference>
<gene>
    <name evidence="17" type="primary">LOC101237119</name>
</gene>
<evidence type="ECO:0000256" key="6">
    <source>
        <dbReference type="ARBA" id="ARBA00022737"/>
    </source>
</evidence>
<comment type="cofactor">
    <cofactor evidence="1">
        <name>Mg(2+)</name>
        <dbReference type="ChEBI" id="CHEBI:18420"/>
    </cofactor>
</comment>
<dbReference type="SMART" id="SM00248">
    <property type="entry name" value="ANK"/>
    <property type="match status" value="3"/>
</dbReference>
<dbReference type="InterPro" id="IPR005225">
    <property type="entry name" value="Small_GTP-bd"/>
</dbReference>
<keyword evidence="4" id="KW-0433">Leucine-rich repeat</keyword>
<keyword evidence="3" id="KW-0723">Serine/threonine-protein kinase</keyword>
<dbReference type="PROSITE" id="PS50088">
    <property type="entry name" value="ANK_REPEAT"/>
    <property type="match status" value="2"/>
</dbReference>
<dbReference type="SUPFAM" id="SSF52058">
    <property type="entry name" value="L domain-like"/>
    <property type="match status" value="1"/>
</dbReference>
<dbReference type="SMART" id="SM00220">
    <property type="entry name" value="S_TKc"/>
    <property type="match status" value="1"/>
</dbReference>
<dbReference type="PROSITE" id="PS51450">
    <property type="entry name" value="LRR"/>
    <property type="match status" value="1"/>
</dbReference>
<dbReference type="GO" id="GO:0016301">
    <property type="term" value="F:kinase activity"/>
    <property type="evidence" value="ECO:0007669"/>
    <property type="project" value="UniProtKB-KW"/>
</dbReference>
<evidence type="ECO:0000259" key="14">
    <source>
        <dbReference type="PROSITE" id="PS50011"/>
    </source>
</evidence>
<dbReference type="Gene3D" id="1.10.510.10">
    <property type="entry name" value="Transferase(Phosphotransferase) domain 1"/>
    <property type="match status" value="1"/>
</dbReference>
<dbReference type="InterPro" id="IPR036770">
    <property type="entry name" value="Ankyrin_rpt-contain_sf"/>
</dbReference>
<evidence type="ECO:0000256" key="8">
    <source>
        <dbReference type="ARBA" id="ARBA00022777"/>
    </source>
</evidence>
<keyword evidence="8 17" id="KW-0418">Kinase</keyword>
<accession>A0ABM4CBZ6</accession>
<keyword evidence="10" id="KW-0342">GTP-binding</keyword>
<dbReference type="SUPFAM" id="SSF52540">
    <property type="entry name" value="P-loop containing nucleoside triphosphate hydrolases"/>
    <property type="match status" value="1"/>
</dbReference>
<dbReference type="NCBIfam" id="TIGR00231">
    <property type="entry name" value="small_GTP"/>
    <property type="match status" value="1"/>
</dbReference>
<dbReference type="Pfam" id="PF12796">
    <property type="entry name" value="Ank_2"/>
    <property type="match status" value="1"/>
</dbReference>
<evidence type="ECO:0000256" key="3">
    <source>
        <dbReference type="ARBA" id="ARBA00022527"/>
    </source>
</evidence>
<sequence length="1740" mass="200683">MSRVDYTKLHKACKTGNLNDVKFFLSQTAYQSEINTLNGLCGYSPLHEAVLARRPEIIKELLRFDANINIKAHDGHTPLHIAASRNYCECISVLLSHGANINQLDSFGRTPCRIAEIYFCNNASRLLRSEEIYSILRHPLSKTQVSNYLKDIKLNNVEDNFFQKCLDIIVENDNYAAVQVVLSLKHQNIKECLEKAFRRPQCSKTLLMVFLFYVVLKKLNGVLKFLIDPGTIDLKKKFGSLDIEVSVEKLIEMRSFIEEIKGDLNFYVSLACSENVKNYEAVKVLLKNHYYNKDLQVASWSKLNLSCLKAEWFQEITVLNLNLHDNALKNFPSSISNYLNIVKILDLSKNNLKAIPPELLMLPKLQTLLLSSNQLQQLPDVKKWSPDLEKLSLNNNNLKSFPENVDGLFVKHINIADNQLKFIPESICTLKHLVALDISRNSDIHQIPAAIGKMETLDDLIINGLTIKDPPLDYLNNVSTSHIKNFLIARSRSSVPYYIMKLMIIGFSKQGKTTLLHRLQNKTKYDEDISTTGINIQNITITRPSKPTYNFRAWDFAGQEEYYITHQCFMSGSSLYLLLWDINEKLNGVKMLKVWLESLFARSIHFSLIIVATKVDLLQDDLKSVKDEMKSEIYNLFESTPAYKKNHNLMDKFALMFLSLNPKYESYAKDMSDLKSKIYEVASKMKCENSDENFMGRLVPESYMKLDSEIEKKRKFYKENDIPILNREDILEIAKSLSCKGDEFTERDIDTAALFLHTTGTILYYNTTYGGLKNMYFICPSSVCKLMSKLITEDRVHNFITNGILQKSIIPLILENSLCGETSVIVNAYLRLLSIFQIAIEIDDHRVFVPSKLPSDAPLYSVNDSGPLLKRYHFFPWIPFGFWPRFTSRFLALIKEVLLPHTLEYFEDSVELGYFFDKNVIKCWRKGLIFDHPNVYFSIQEIESKKEGMDTIETCVQHSPVGYRVLSYIVDQIRTVILEWFQGVLYFADNMQIESYFECPTCTSLGIKPPVLFNINYAFQRIYQTIEEKSFSIPCEYNHSPRVINLDNCCPDLTFRDLTDDLKLCGNDVIYAKTDKVAGGQCGDVYRGNFKNEIVAIKCYKFAMANEVLPSLEKFYEFRQEVLMINKLYHPCIIKFKGVSFKPELCVMLEYAEHGSLATVIYGANSVVILRLVRLRICQQIASALLFMHKHNIVHRDIKSDNILVFSLSLYAKVNIKLTDFNTACFMSCCGLKSVTGTKGYTAPEMISSKSYLDNYTFSIDVYSFSIVMYELITYRRPFHQVQHSNEINIYVRKGFRPMFYDVYYAFYGLINLTKLMTMMWHQEASERPNTKDVINQLRSPAFQLIFGMEKLQGCSPRELCYIHTTDELWVSCDKSSESFISIFKLGLVDKNFQIEKMASEEIIKIDVNFYVYLMVVIGDGSHLCIVLRSDYDLILVYEVKTRKVLIRFLMKEAIVSICYINDWMFLGCQSNLSGDVEQPLFYKVNIRELINNNSFSLSNVELNFQENQVLTVIAASSNVLLKSVGQCISYERFDICQQGIKAYHKTQNVQNIIFSSDEKYFFVSFQCSTEIIVGDADIDAQSEFIKYDCRNDIERCTPSVIIFDLRVSCMCSVYNTLWIGTGSGHILIYEVSKPLTQLVLLLALHPYKIEMRRFAIIHCPKREDNVEYLVATIGRELNEDAFGNNSIFKCGETPVDETAKAQKRQLFRIDKKSEKKEKVILIWQALMADQYKNLLWDFQ</sequence>
<evidence type="ECO:0000256" key="2">
    <source>
        <dbReference type="ARBA" id="ARBA00012513"/>
    </source>
</evidence>
<dbReference type="PROSITE" id="PS00108">
    <property type="entry name" value="PROTEIN_KINASE_ST"/>
    <property type="match status" value="1"/>
</dbReference>
<evidence type="ECO:0000256" key="4">
    <source>
        <dbReference type="ARBA" id="ARBA00022614"/>
    </source>
</evidence>
<dbReference type="SUPFAM" id="SSF56112">
    <property type="entry name" value="Protein kinase-like (PK-like)"/>
    <property type="match status" value="1"/>
</dbReference>
<feature type="domain" description="Protein kinase" evidence="14">
    <location>
        <begin position="1071"/>
        <end position="1343"/>
    </location>
</feature>
<keyword evidence="13" id="KW-0040">ANK repeat</keyword>
<keyword evidence="6" id="KW-0677">Repeat</keyword>
<evidence type="ECO:0000256" key="11">
    <source>
        <dbReference type="ARBA" id="ARBA00047899"/>
    </source>
</evidence>
<keyword evidence="5" id="KW-0808">Transferase</keyword>
<comment type="catalytic activity">
    <reaction evidence="11">
        <text>L-threonyl-[protein] + ATP = O-phospho-L-threonyl-[protein] + ADP + H(+)</text>
        <dbReference type="Rhea" id="RHEA:46608"/>
        <dbReference type="Rhea" id="RHEA-COMP:11060"/>
        <dbReference type="Rhea" id="RHEA-COMP:11605"/>
        <dbReference type="ChEBI" id="CHEBI:15378"/>
        <dbReference type="ChEBI" id="CHEBI:30013"/>
        <dbReference type="ChEBI" id="CHEBI:30616"/>
        <dbReference type="ChEBI" id="CHEBI:61977"/>
        <dbReference type="ChEBI" id="CHEBI:456216"/>
        <dbReference type="EC" id="2.7.11.1"/>
    </reaction>
</comment>
<dbReference type="PROSITE" id="PS51419">
    <property type="entry name" value="RAB"/>
    <property type="match status" value="1"/>
</dbReference>
<dbReference type="SMART" id="SM00369">
    <property type="entry name" value="LRR_TYP"/>
    <property type="match status" value="4"/>
</dbReference>
<dbReference type="PROSITE" id="PS50011">
    <property type="entry name" value="PROTEIN_KINASE_DOM"/>
    <property type="match status" value="1"/>
</dbReference>
<evidence type="ECO:0000256" key="9">
    <source>
        <dbReference type="ARBA" id="ARBA00022840"/>
    </source>
</evidence>
<feature type="repeat" description="ANK" evidence="13">
    <location>
        <begin position="41"/>
        <end position="73"/>
    </location>
</feature>
<dbReference type="Proteomes" id="UP001652625">
    <property type="component" value="Chromosome 08"/>
</dbReference>
<dbReference type="InterPro" id="IPR036388">
    <property type="entry name" value="WH-like_DNA-bd_sf"/>
</dbReference>
<evidence type="ECO:0000313" key="17">
    <source>
        <dbReference type="RefSeq" id="XP_065659199.1"/>
    </source>
</evidence>
<dbReference type="InterPro" id="IPR020859">
    <property type="entry name" value="ROC"/>
</dbReference>
<dbReference type="InterPro" id="IPR036322">
    <property type="entry name" value="WD40_repeat_dom_sf"/>
</dbReference>
<dbReference type="Pfam" id="PF08477">
    <property type="entry name" value="Roc"/>
    <property type="match status" value="1"/>
</dbReference>
<dbReference type="GeneID" id="101237119"/>
<dbReference type="InterPro" id="IPR032171">
    <property type="entry name" value="COR-A"/>
</dbReference>
<dbReference type="InterPro" id="IPR032675">
    <property type="entry name" value="LRR_dom_sf"/>
</dbReference>